<dbReference type="Proteomes" id="UP000694844">
    <property type="component" value="Chromosome 7"/>
</dbReference>
<keyword evidence="2" id="KW-1185">Reference proteome</keyword>
<gene>
    <name evidence="3" type="primary">LOC111102341</name>
</gene>
<evidence type="ECO:0000313" key="2">
    <source>
        <dbReference type="Proteomes" id="UP000694844"/>
    </source>
</evidence>
<sequence length="108" mass="12047">MKEDHDVESNRNDDETTDTPQKRKQDVIRNCLLIKPRVNIRRQLSSESSSNTDEPLPFAEDEPLPFAVISAGSQIEDLRVSRLPITTTARPKLNNPAPPPPPPPPSNT</sequence>
<proteinExistence type="predicted"/>
<feature type="region of interest" description="Disordered" evidence="1">
    <location>
        <begin position="1"/>
        <end position="61"/>
    </location>
</feature>
<reference evidence="3" key="1">
    <citation type="submission" date="2025-08" db="UniProtKB">
        <authorList>
            <consortium name="RefSeq"/>
        </authorList>
    </citation>
    <scope>IDENTIFICATION</scope>
    <source>
        <tissue evidence="3">Whole sample</tissue>
    </source>
</reference>
<feature type="compositionally biased region" description="Basic and acidic residues" evidence="1">
    <location>
        <begin position="1"/>
        <end position="27"/>
    </location>
</feature>
<feature type="compositionally biased region" description="Pro residues" evidence="1">
    <location>
        <begin position="96"/>
        <end position="108"/>
    </location>
</feature>
<dbReference type="AlphaFoldDB" id="A0A8B8AHR7"/>
<organism evidence="2 3">
    <name type="scientific">Crassostrea virginica</name>
    <name type="common">Eastern oyster</name>
    <dbReference type="NCBI Taxonomy" id="6565"/>
    <lineage>
        <taxon>Eukaryota</taxon>
        <taxon>Metazoa</taxon>
        <taxon>Spiralia</taxon>
        <taxon>Lophotrochozoa</taxon>
        <taxon>Mollusca</taxon>
        <taxon>Bivalvia</taxon>
        <taxon>Autobranchia</taxon>
        <taxon>Pteriomorphia</taxon>
        <taxon>Ostreida</taxon>
        <taxon>Ostreoidea</taxon>
        <taxon>Ostreidae</taxon>
        <taxon>Crassostrea</taxon>
    </lineage>
</organism>
<dbReference type="KEGG" id="cvn:111102341"/>
<evidence type="ECO:0000256" key="1">
    <source>
        <dbReference type="SAM" id="MobiDB-lite"/>
    </source>
</evidence>
<evidence type="ECO:0000313" key="3">
    <source>
        <dbReference type="RefSeq" id="XP_022290720.1"/>
    </source>
</evidence>
<feature type="region of interest" description="Disordered" evidence="1">
    <location>
        <begin position="80"/>
        <end position="108"/>
    </location>
</feature>
<feature type="compositionally biased region" description="Polar residues" evidence="1">
    <location>
        <begin position="42"/>
        <end position="53"/>
    </location>
</feature>
<accession>A0A8B8AHR7</accession>
<dbReference type="RefSeq" id="XP_022290720.1">
    <property type="nucleotide sequence ID" value="XM_022435012.1"/>
</dbReference>
<name>A0A8B8AHR7_CRAVI</name>
<dbReference type="GeneID" id="111102341"/>
<protein>
    <submittedName>
        <fullName evidence="3">Uncharacterized protein LOC111102341 isoform X1</fullName>
    </submittedName>
</protein>